<gene>
    <name evidence="1" type="ORF">EJ06DRAFT_531863</name>
</gene>
<sequence length="102" mass="11535">MGFFWWLVEYRTVCRAYAWKLASVCGLLAIRVARLVMLVVPHVDPGSRSPSDGVRFWRLDAEMQSVGLVGECEDGGVFLFATRARLGYPYALTLFRRFGIGE</sequence>
<dbReference type="EMBL" id="ML996699">
    <property type="protein sequence ID" value="KAF2398779.1"/>
    <property type="molecule type" value="Genomic_DNA"/>
</dbReference>
<proteinExistence type="predicted"/>
<evidence type="ECO:0000313" key="1">
    <source>
        <dbReference type="EMBL" id="KAF2398779.1"/>
    </source>
</evidence>
<reference evidence="1" key="1">
    <citation type="journal article" date="2020" name="Stud. Mycol.">
        <title>101 Dothideomycetes genomes: a test case for predicting lifestyles and emergence of pathogens.</title>
        <authorList>
            <person name="Haridas S."/>
            <person name="Albert R."/>
            <person name="Binder M."/>
            <person name="Bloem J."/>
            <person name="Labutti K."/>
            <person name="Salamov A."/>
            <person name="Andreopoulos B."/>
            <person name="Baker S."/>
            <person name="Barry K."/>
            <person name="Bills G."/>
            <person name="Bluhm B."/>
            <person name="Cannon C."/>
            <person name="Castanera R."/>
            <person name="Culley D."/>
            <person name="Daum C."/>
            <person name="Ezra D."/>
            <person name="Gonzalez J."/>
            <person name="Henrissat B."/>
            <person name="Kuo A."/>
            <person name="Liang C."/>
            <person name="Lipzen A."/>
            <person name="Lutzoni F."/>
            <person name="Magnuson J."/>
            <person name="Mondo S."/>
            <person name="Nolan M."/>
            <person name="Ohm R."/>
            <person name="Pangilinan J."/>
            <person name="Park H.-J."/>
            <person name="Ramirez L."/>
            <person name="Alfaro M."/>
            <person name="Sun H."/>
            <person name="Tritt A."/>
            <person name="Yoshinaga Y."/>
            <person name="Zwiers L.-H."/>
            <person name="Turgeon B."/>
            <person name="Goodwin S."/>
            <person name="Spatafora J."/>
            <person name="Crous P."/>
            <person name="Grigoriev I."/>
        </authorList>
    </citation>
    <scope>NUCLEOTIDE SEQUENCE</scope>
    <source>
        <strain evidence="1">CBS 262.69</strain>
    </source>
</reference>
<dbReference type="AlphaFoldDB" id="A0A6G1HSG9"/>
<keyword evidence="2" id="KW-1185">Reference proteome</keyword>
<evidence type="ECO:0000313" key="2">
    <source>
        <dbReference type="Proteomes" id="UP000799640"/>
    </source>
</evidence>
<dbReference type="Proteomes" id="UP000799640">
    <property type="component" value="Unassembled WGS sequence"/>
</dbReference>
<organism evidence="1 2">
    <name type="scientific">Trichodelitschia bisporula</name>
    <dbReference type="NCBI Taxonomy" id="703511"/>
    <lineage>
        <taxon>Eukaryota</taxon>
        <taxon>Fungi</taxon>
        <taxon>Dikarya</taxon>
        <taxon>Ascomycota</taxon>
        <taxon>Pezizomycotina</taxon>
        <taxon>Dothideomycetes</taxon>
        <taxon>Dothideomycetes incertae sedis</taxon>
        <taxon>Phaeotrichales</taxon>
        <taxon>Phaeotrichaceae</taxon>
        <taxon>Trichodelitschia</taxon>
    </lineage>
</organism>
<accession>A0A6G1HSG9</accession>
<protein>
    <submittedName>
        <fullName evidence="1">Uncharacterized protein</fullName>
    </submittedName>
</protein>
<name>A0A6G1HSG9_9PEZI</name>